<evidence type="ECO:0000259" key="3">
    <source>
        <dbReference type="PROSITE" id="PS51109"/>
    </source>
</evidence>
<reference evidence="4 5" key="1">
    <citation type="journal article" date="2016" name="Nat. Commun.">
        <title>Thousands of microbial genomes shed light on interconnected biogeochemical processes in an aquifer system.</title>
        <authorList>
            <person name="Anantharaman K."/>
            <person name="Brown C.T."/>
            <person name="Hug L.A."/>
            <person name="Sharon I."/>
            <person name="Castelle C.J."/>
            <person name="Probst A.J."/>
            <person name="Thomas B.C."/>
            <person name="Singh A."/>
            <person name="Wilkins M.J."/>
            <person name="Karaoz U."/>
            <person name="Brodie E.L."/>
            <person name="Williams K.H."/>
            <person name="Hubbard S.S."/>
            <person name="Banfield J.F."/>
        </authorList>
    </citation>
    <scope>NUCLEOTIDE SEQUENCE [LARGE SCALE GENOMIC DNA]</scope>
</reference>
<evidence type="ECO:0000313" key="5">
    <source>
        <dbReference type="Proteomes" id="UP000177434"/>
    </source>
</evidence>
<feature type="transmembrane region" description="Helical" evidence="2">
    <location>
        <begin position="12"/>
        <end position="32"/>
    </location>
</feature>
<name>A0A1F4UFH1_9BACT</name>
<dbReference type="PROSITE" id="PS51109">
    <property type="entry name" value="G5"/>
    <property type="match status" value="1"/>
</dbReference>
<evidence type="ECO:0000256" key="2">
    <source>
        <dbReference type="SAM" id="Phobius"/>
    </source>
</evidence>
<dbReference type="EMBL" id="MEUN01000112">
    <property type="protein sequence ID" value="OGC43676.1"/>
    <property type="molecule type" value="Genomic_DNA"/>
</dbReference>
<dbReference type="AlphaFoldDB" id="A0A1F4UFH1"/>
<dbReference type="InterPro" id="IPR011098">
    <property type="entry name" value="G5_dom"/>
</dbReference>
<keyword evidence="2" id="KW-1133">Transmembrane helix</keyword>
<evidence type="ECO:0000256" key="1">
    <source>
        <dbReference type="ARBA" id="ARBA00022729"/>
    </source>
</evidence>
<dbReference type="Proteomes" id="UP000177434">
    <property type="component" value="Unassembled WGS sequence"/>
</dbReference>
<keyword evidence="2" id="KW-0472">Membrane</keyword>
<protein>
    <recommendedName>
        <fullName evidence="3">G5 domain-containing protein</fullName>
    </recommendedName>
</protein>
<dbReference type="SMART" id="SM01208">
    <property type="entry name" value="G5"/>
    <property type="match status" value="1"/>
</dbReference>
<keyword evidence="2" id="KW-0812">Transmembrane</keyword>
<organism evidence="4 5">
    <name type="scientific">candidate division WS6 bacterium RIFOXYB1_FULL_33_14</name>
    <dbReference type="NCBI Taxonomy" id="1817896"/>
    <lineage>
        <taxon>Bacteria</taxon>
        <taxon>Candidatus Dojkabacteria</taxon>
    </lineage>
</organism>
<comment type="caution">
    <text evidence="4">The sequence shown here is derived from an EMBL/GenBank/DDBJ whole genome shotgun (WGS) entry which is preliminary data.</text>
</comment>
<gene>
    <name evidence="4" type="ORF">A2400_01260</name>
</gene>
<dbReference type="Gene3D" id="2.20.230.10">
    <property type="entry name" value="Resuscitation-promoting factor rpfb"/>
    <property type="match status" value="1"/>
</dbReference>
<dbReference type="Pfam" id="PF07501">
    <property type="entry name" value="G5"/>
    <property type="match status" value="1"/>
</dbReference>
<dbReference type="InterPro" id="IPR023346">
    <property type="entry name" value="Lysozyme-like_dom_sf"/>
</dbReference>
<proteinExistence type="predicted"/>
<feature type="domain" description="G5" evidence="3">
    <location>
        <begin position="120"/>
        <end position="200"/>
    </location>
</feature>
<accession>A0A1F4UFH1</accession>
<dbReference type="SUPFAM" id="SSF53955">
    <property type="entry name" value="Lysozyme-like"/>
    <property type="match status" value="1"/>
</dbReference>
<sequence length="311" mass="35820">MEKESCNKQQNQISAPPLIMLMILGMFLLLLINKSYTLVYAQSEQEVDLTTFIYDLDQKRERVSQGPKVITIKRGDEVFNIFTTLTDTKEILKQNGISLEKNDSVVLNSKYPVDGSIISIIKTEVLLVENIVDIPFKTEVIKTTALFEGERETVQNGVLGVKTETLLHYYEDGVLVKTELIEEEIQREPVNAVVKVGTSWYSLDGITKRGYDCPYWYSVVDSGSYTNEEKRWLKFIMYCESGCNAESNKGTYKGLFQWSPYWWRKQFSENIFDGNAQIKHTVSKYRAGESTRASQWPACHAKYNREVLKIY</sequence>
<evidence type="ECO:0000313" key="4">
    <source>
        <dbReference type="EMBL" id="OGC43676.1"/>
    </source>
</evidence>
<keyword evidence="1" id="KW-0732">Signal</keyword>